<dbReference type="CDD" id="cd04734">
    <property type="entry name" value="OYE_like_3_FMN"/>
    <property type="match status" value="1"/>
</dbReference>
<dbReference type="SUPFAM" id="SSF51905">
    <property type="entry name" value="FAD/NAD(P)-binding domain"/>
    <property type="match status" value="1"/>
</dbReference>
<protein>
    <submittedName>
        <fullName evidence="13">Putative N-methylproline demethylase</fullName>
        <ecNumber evidence="13">1.-.-.-</ecNumber>
    </submittedName>
</protein>
<dbReference type="GO" id="GO:0051536">
    <property type="term" value="F:iron-sulfur cluster binding"/>
    <property type="evidence" value="ECO:0007669"/>
    <property type="project" value="UniProtKB-KW"/>
</dbReference>
<evidence type="ECO:0000256" key="3">
    <source>
        <dbReference type="ARBA" id="ARBA00011048"/>
    </source>
</evidence>
<sequence>MVKVTRQHTGDPDDAANQGCGQGEMDVSVLLEPFRLKHLTLRNRIISTSHAPNFVEAGHPRERYRLYHEEKAKGGVALTMIGGSTNIAPDSPSVFGQLYAGDDSIVPWFRELTDGVHRHGAAVMCQITHMGRRTAWDDGHWLPVLAPSGVRERAHRAFPKVMELQDMDRIVHDFAAAARRCKAGGFDGIELLSHSHLLGQFLSPLTNRREDDYGGPLANRMRLTLQVIDAVRTEVGPDFVLSMRITGDELTGDGLSTRDCIAAARLIEETGQVDLLNILAGAPYDDLGLAEWVRPMGLPSAPHIEVAGRIREAVNLPILHAGGIADIATAQHAIAEGHVDLVGMTRAQMADPYLVAKLSRGEEVRIRPCVGLGYCVDRVNQGKPAVCGHNAATGREQTLPHVLSASERPRKVVVVGGGPGGLEVARVCAHRGHDVVLFEASDRLGGQLVLAARGTTRRQVQGVVDWLISEVNTLGVDLRLNTYAEAGEVISEMPDLVIIATGGWPAPPTFPGAALAVSSWDVLSGEARVSGEILLFDEVGDHPAAVTADFLSRAGSSVEIATPDRTLLHDLGPTTSAVALRDLSANGVKFTCLQEIAELTGKGGRIEVHLRHTLTGEITARHVDHVVVEHGLTPMDGLYHELKPFSKNFGQINHTALIRGEIAFPDTNPEGKFDLARVGDAIASRNMHAAILDALRICVPV</sequence>
<evidence type="ECO:0000313" key="14">
    <source>
        <dbReference type="Proteomes" id="UP000049983"/>
    </source>
</evidence>
<feature type="domain" description="FAD/NAD(P)-binding" evidence="12">
    <location>
        <begin position="411"/>
        <end position="639"/>
    </location>
</feature>
<evidence type="ECO:0000256" key="2">
    <source>
        <dbReference type="ARBA" id="ARBA00001966"/>
    </source>
</evidence>
<evidence type="ECO:0000259" key="12">
    <source>
        <dbReference type="Pfam" id="PF07992"/>
    </source>
</evidence>
<comment type="similarity">
    <text evidence="3">In the N-terminal section; belongs to the NADH:flavin oxidoreductase/NADH oxidase family.</text>
</comment>
<dbReference type="PANTHER" id="PTHR42917:SF2">
    <property type="entry name" value="2,4-DIENOYL-COA REDUCTASE [(2E)-ENOYL-COA-PRODUCING]"/>
    <property type="match status" value="1"/>
</dbReference>
<dbReference type="InterPro" id="IPR023753">
    <property type="entry name" value="FAD/NAD-binding_dom"/>
</dbReference>
<dbReference type="Pfam" id="PF00724">
    <property type="entry name" value="Oxidored_FMN"/>
    <property type="match status" value="1"/>
</dbReference>
<dbReference type="PANTHER" id="PTHR42917">
    <property type="entry name" value="2,4-DIENOYL-COA REDUCTASE"/>
    <property type="match status" value="1"/>
</dbReference>
<evidence type="ECO:0000256" key="7">
    <source>
        <dbReference type="ARBA" id="ARBA00023002"/>
    </source>
</evidence>
<dbReference type="Gene3D" id="3.50.50.60">
    <property type="entry name" value="FAD/NAD(P)-binding domain"/>
    <property type="match status" value="1"/>
</dbReference>
<organism evidence="13 14">
    <name type="scientific">Roseibium album</name>
    <dbReference type="NCBI Taxonomy" id="311410"/>
    <lineage>
        <taxon>Bacteria</taxon>
        <taxon>Pseudomonadati</taxon>
        <taxon>Pseudomonadota</taxon>
        <taxon>Alphaproteobacteria</taxon>
        <taxon>Hyphomicrobiales</taxon>
        <taxon>Stappiaceae</taxon>
        <taxon>Roseibium</taxon>
    </lineage>
</organism>
<dbReference type="Pfam" id="PF07992">
    <property type="entry name" value="Pyr_redox_2"/>
    <property type="match status" value="1"/>
</dbReference>
<dbReference type="GO" id="GO:0010181">
    <property type="term" value="F:FMN binding"/>
    <property type="evidence" value="ECO:0007669"/>
    <property type="project" value="InterPro"/>
</dbReference>
<dbReference type="EMBL" id="CXWC01000002">
    <property type="protein sequence ID" value="CTQ65797.1"/>
    <property type="molecule type" value="Genomic_DNA"/>
</dbReference>
<evidence type="ECO:0000256" key="8">
    <source>
        <dbReference type="ARBA" id="ARBA00023004"/>
    </source>
</evidence>
<feature type="domain" description="NADH:flavin oxidoreductase/NADH oxidase N-terminal" evidence="11">
    <location>
        <begin position="30"/>
        <end position="361"/>
    </location>
</feature>
<dbReference type="EC" id="1.-.-.-" evidence="13"/>
<dbReference type="InterPro" id="IPR001155">
    <property type="entry name" value="OxRdtase_FMN_N"/>
</dbReference>
<dbReference type="InterPro" id="IPR013785">
    <property type="entry name" value="Aldolase_TIM"/>
</dbReference>
<dbReference type="SUPFAM" id="SSF51395">
    <property type="entry name" value="FMN-linked oxidoreductases"/>
    <property type="match status" value="1"/>
</dbReference>
<keyword evidence="13" id="KW-0808">Transferase</keyword>
<dbReference type="STRING" id="311410.LA5095_02002"/>
<evidence type="ECO:0000256" key="6">
    <source>
        <dbReference type="ARBA" id="ARBA00022723"/>
    </source>
</evidence>
<evidence type="ECO:0000256" key="4">
    <source>
        <dbReference type="ARBA" id="ARBA00022630"/>
    </source>
</evidence>
<dbReference type="PRINTS" id="PR00368">
    <property type="entry name" value="FADPNR"/>
</dbReference>
<keyword evidence="8" id="KW-0408">Iron</keyword>
<evidence type="ECO:0000256" key="5">
    <source>
        <dbReference type="ARBA" id="ARBA00022643"/>
    </source>
</evidence>
<keyword evidence="14" id="KW-1185">Reference proteome</keyword>
<dbReference type="GO" id="GO:0008670">
    <property type="term" value="F:2,4-dienoyl-CoA reductase (NADPH) activity"/>
    <property type="evidence" value="ECO:0007669"/>
    <property type="project" value="TreeGrafter"/>
</dbReference>
<dbReference type="GO" id="GO:0033543">
    <property type="term" value="P:fatty acid beta-oxidation, unsaturated, even number, reductase/isomerase pathway"/>
    <property type="evidence" value="ECO:0007669"/>
    <property type="project" value="TreeGrafter"/>
</dbReference>
<comment type="cofactor">
    <cofactor evidence="2">
        <name>[4Fe-4S] cluster</name>
        <dbReference type="ChEBI" id="CHEBI:49883"/>
    </cofactor>
</comment>
<evidence type="ECO:0000313" key="13">
    <source>
        <dbReference type="EMBL" id="CTQ65797.1"/>
    </source>
</evidence>
<evidence type="ECO:0000256" key="9">
    <source>
        <dbReference type="ARBA" id="ARBA00023014"/>
    </source>
</evidence>
<proteinExistence type="inferred from homology"/>
<evidence type="ECO:0000256" key="10">
    <source>
        <dbReference type="SAM" id="MobiDB-lite"/>
    </source>
</evidence>
<keyword evidence="9" id="KW-0411">Iron-sulfur</keyword>
<dbReference type="GO" id="GO:0008168">
    <property type="term" value="F:methyltransferase activity"/>
    <property type="evidence" value="ECO:0007669"/>
    <property type="project" value="UniProtKB-KW"/>
</dbReference>
<keyword evidence="7 13" id="KW-0560">Oxidoreductase</keyword>
<dbReference type="Gene3D" id="3.20.20.70">
    <property type="entry name" value="Aldolase class I"/>
    <property type="match status" value="1"/>
</dbReference>
<keyword evidence="6" id="KW-0479">Metal-binding</keyword>
<dbReference type="Proteomes" id="UP000049983">
    <property type="component" value="Unassembled WGS sequence"/>
</dbReference>
<keyword evidence="13" id="KW-0489">Methyltransferase</keyword>
<dbReference type="Gene3D" id="3.40.50.720">
    <property type="entry name" value="NAD(P)-binding Rossmann-like Domain"/>
    <property type="match status" value="1"/>
</dbReference>
<keyword evidence="4" id="KW-0285">Flavoprotein</keyword>
<dbReference type="GO" id="GO:0032259">
    <property type="term" value="P:methylation"/>
    <property type="evidence" value="ECO:0007669"/>
    <property type="project" value="UniProtKB-KW"/>
</dbReference>
<comment type="cofactor">
    <cofactor evidence="1">
        <name>FMN</name>
        <dbReference type="ChEBI" id="CHEBI:58210"/>
    </cofactor>
</comment>
<accession>A0A0M6ZU32</accession>
<evidence type="ECO:0000259" key="11">
    <source>
        <dbReference type="Pfam" id="PF00724"/>
    </source>
</evidence>
<gene>
    <name evidence="13" type="primary">stcD_1</name>
    <name evidence="13" type="ORF">LA5096_00858</name>
</gene>
<feature type="region of interest" description="Disordered" evidence="10">
    <location>
        <begin position="1"/>
        <end position="21"/>
    </location>
</feature>
<reference evidence="14" key="1">
    <citation type="submission" date="2015-07" db="EMBL/GenBank/DDBJ databases">
        <authorList>
            <person name="Rodrigo-Torres Lidia"/>
            <person name="Arahal R.David."/>
        </authorList>
    </citation>
    <scope>NUCLEOTIDE SEQUENCE [LARGE SCALE GENOMIC DNA]</scope>
    <source>
        <strain evidence="14">CECT 5096</strain>
    </source>
</reference>
<keyword evidence="5" id="KW-0288">FMN</keyword>
<dbReference type="InterPro" id="IPR051793">
    <property type="entry name" value="NADH:flavin_oxidoreductase"/>
</dbReference>
<dbReference type="AlphaFoldDB" id="A0A0M6ZU32"/>
<dbReference type="GO" id="GO:0046872">
    <property type="term" value="F:metal ion binding"/>
    <property type="evidence" value="ECO:0007669"/>
    <property type="project" value="UniProtKB-KW"/>
</dbReference>
<dbReference type="InterPro" id="IPR036188">
    <property type="entry name" value="FAD/NAD-bd_sf"/>
</dbReference>
<evidence type="ECO:0000256" key="1">
    <source>
        <dbReference type="ARBA" id="ARBA00001917"/>
    </source>
</evidence>
<name>A0A0M6ZU32_9HYPH</name>